<evidence type="ECO:0000313" key="2">
    <source>
        <dbReference type="Proteomes" id="UP001516400"/>
    </source>
</evidence>
<proteinExistence type="predicted"/>
<organism evidence="1 2">
    <name type="scientific">Cryptolaemus montrouzieri</name>
    <dbReference type="NCBI Taxonomy" id="559131"/>
    <lineage>
        <taxon>Eukaryota</taxon>
        <taxon>Metazoa</taxon>
        <taxon>Ecdysozoa</taxon>
        <taxon>Arthropoda</taxon>
        <taxon>Hexapoda</taxon>
        <taxon>Insecta</taxon>
        <taxon>Pterygota</taxon>
        <taxon>Neoptera</taxon>
        <taxon>Endopterygota</taxon>
        <taxon>Coleoptera</taxon>
        <taxon>Polyphaga</taxon>
        <taxon>Cucujiformia</taxon>
        <taxon>Coccinelloidea</taxon>
        <taxon>Coccinellidae</taxon>
        <taxon>Scymninae</taxon>
        <taxon>Scymnini</taxon>
        <taxon>Cryptolaemus</taxon>
    </lineage>
</organism>
<dbReference type="Proteomes" id="UP001516400">
    <property type="component" value="Unassembled WGS sequence"/>
</dbReference>
<reference evidence="1 2" key="1">
    <citation type="journal article" date="2021" name="BMC Biol.">
        <title>Horizontally acquired antibacterial genes associated with adaptive radiation of ladybird beetles.</title>
        <authorList>
            <person name="Li H.S."/>
            <person name="Tang X.F."/>
            <person name="Huang Y.H."/>
            <person name="Xu Z.Y."/>
            <person name="Chen M.L."/>
            <person name="Du X.Y."/>
            <person name="Qiu B.Y."/>
            <person name="Chen P.T."/>
            <person name="Zhang W."/>
            <person name="Slipinski A."/>
            <person name="Escalona H.E."/>
            <person name="Waterhouse R.M."/>
            <person name="Zwick A."/>
            <person name="Pang H."/>
        </authorList>
    </citation>
    <scope>NUCLEOTIDE SEQUENCE [LARGE SCALE GENOMIC DNA]</scope>
    <source>
        <strain evidence="1">SYSU2018</strain>
    </source>
</reference>
<accession>A0ABD2MLM8</accession>
<gene>
    <name evidence="1" type="ORF">HHI36_011359</name>
</gene>
<dbReference type="AlphaFoldDB" id="A0ABD2MLM8"/>
<evidence type="ECO:0000313" key="1">
    <source>
        <dbReference type="EMBL" id="KAL3267224.1"/>
    </source>
</evidence>
<protein>
    <submittedName>
        <fullName evidence="1">Uncharacterized protein</fullName>
    </submittedName>
</protein>
<name>A0ABD2MLM8_9CUCU</name>
<keyword evidence="2" id="KW-1185">Reference proteome</keyword>
<dbReference type="EMBL" id="JABFTP020000001">
    <property type="protein sequence ID" value="KAL3267224.1"/>
    <property type="molecule type" value="Genomic_DNA"/>
</dbReference>
<comment type="caution">
    <text evidence="1">The sequence shown here is derived from an EMBL/GenBank/DDBJ whole genome shotgun (WGS) entry which is preliminary data.</text>
</comment>
<sequence>MFISAVLKTHVTDRYMVFIEYSSYDDFCEIKNAESTIWQQYIDHKKLNALLEVGGKELLGSRTGLWKFVNNKQKHEITKMKNDENIIVKDKKHIADELNNYFVDLGKKLADKIPCKDARGVNSRRNPYLIIFLETDEDEVKKDFHELKAPGPDGLRSKAIKNISTHIMAPLTYLIYKIISAYFRKFSRWQWLYRLTNHQTEH</sequence>